<dbReference type="InterPro" id="IPR009003">
    <property type="entry name" value="Peptidase_S1_PA"/>
</dbReference>
<evidence type="ECO:0000256" key="3">
    <source>
        <dbReference type="ARBA" id="ARBA00022670"/>
    </source>
</evidence>
<dbReference type="Pfam" id="PF00089">
    <property type="entry name" value="Trypsin"/>
    <property type="match status" value="1"/>
</dbReference>
<sequence length="247" mass="26043">MTISGWGDRNAQSGSTVGSILGGGPTSDYPRDLQVATTRVFRRSTCATAFTGTGANVNERVICAGEPQGGIDSCQGDSGGPLTADAGGTVVLAGIVSLGVGCAQPNRPGLYTRVAETSVQQFIRAASNIPEPLTRTPPTPTPVADTARPTMRLASRRCTATRCVTRVTVRDASPSAGIRSISATLRSTVRGRTVTKRVRARVTKSGRGTIVTSGLVRRRAYTLTLRATDRVDNVQRRASRYVLRPGR</sequence>
<feature type="region of interest" description="Disordered" evidence="6">
    <location>
        <begin position="1"/>
        <end position="29"/>
    </location>
</feature>
<dbReference type="FunFam" id="2.40.10.10:FF:000002">
    <property type="entry name" value="Transmembrane protease serine"/>
    <property type="match status" value="1"/>
</dbReference>
<proteinExistence type="predicted"/>
<evidence type="ECO:0000259" key="7">
    <source>
        <dbReference type="PROSITE" id="PS50240"/>
    </source>
</evidence>
<evidence type="ECO:0000313" key="8">
    <source>
        <dbReference type="EMBL" id="CAB4924129.1"/>
    </source>
</evidence>
<organism evidence="8">
    <name type="scientific">freshwater metagenome</name>
    <dbReference type="NCBI Taxonomy" id="449393"/>
    <lineage>
        <taxon>unclassified sequences</taxon>
        <taxon>metagenomes</taxon>
        <taxon>ecological metagenomes</taxon>
    </lineage>
</organism>
<evidence type="ECO:0000256" key="4">
    <source>
        <dbReference type="ARBA" id="ARBA00022801"/>
    </source>
</evidence>
<dbReference type="InterPro" id="IPR050127">
    <property type="entry name" value="Serine_Proteases_S1"/>
</dbReference>
<dbReference type="PANTHER" id="PTHR24264:SF65">
    <property type="entry name" value="SRCR DOMAIN-CONTAINING PROTEIN"/>
    <property type="match status" value="1"/>
</dbReference>
<evidence type="ECO:0000256" key="5">
    <source>
        <dbReference type="ARBA" id="ARBA00023157"/>
    </source>
</evidence>
<keyword evidence="5" id="KW-1015">Disulfide bond</keyword>
<dbReference type="GO" id="GO:0004252">
    <property type="term" value="F:serine-type endopeptidase activity"/>
    <property type="evidence" value="ECO:0007669"/>
    <property type="project" value="InterPro"/>
</dbReference>
<reference evidence="8" key="1">
    <citation type="submission" date="2020-05" db="EMBL/GenBank/DDBJ databases">
        <authorList>
            <person name="Chiriac C."/>
            <person name="Salcher M."/>
            <person name="Ghai R."/>
            <person name="Kavagutti S V."/>
        </authorList>
    </citation>
    <scope>NUCLEOTIDE SEQUENCE</scope>
</reference>
<dbReference type="SMART" id="SM00020">
    <property type="entry name" value="Tryp_SPc"/>
    <property type="match status" value="1"/>
</dbReference>
<keyword evidence="2" id="KW-0964">Secreted</keyword>
<dbReference type="Gene3D" id="2.40.10.10">
    <property type="entry name" value="Trypsin-like serine proteases"/>
    <property type="match status" value="1"/>
</dbReference>
<dbReference type="InterPro" id="IPR043504">
    <property type="entry name" value="Peptidase_S1_PA_chymotrypsin"/>
</dbReference>
<dbReference type="InterPro" id="IPR001254">
    <property type="entry name" value="Trypsin_dom"/>
</dbReference>
<dbReference type="GO" id="GO:0006508">
    <property type="term" value="P:proteolysis"/>
    <property type="evidence" value="ECO:0007669"/>
    <property type="project" value="UniProtKB-KW"/>
</dbReference>
<evidence type="ECO:0000256" key="1">
    <source>
        <dbReference type="ARBA" id="ARBA00004613"/>
    </source>
</evidence>
<feature type="domain" description="Peptidase S1" evidence="7">
    <location>
        <begin position="1"/>
        <end position="128"/>
    </location>
</feature>
<evidence type="ECO:0000256" key="2">
    <source>
        <dbReference type="ARBA" id="ARBA00022525"/>
    </source>
</evidence>
<dbReference type="PROSITE" id="PS00135">
    <property type="entry name" value="TRYPSIN_SER"/>
    <property type="match status" value="1"/>
</dbReference>
<protein>
    <submittedName>
        <fullName evidence="8">Unannotated protein</fullName>
    </submittedName>
</protein>
<dbReference type="AlphaFoldDB" id="A0A6J7I049"/>
<dbReference type="PROSITE" id="PS50240">
    <property type="entry name" value="TRYPSIN_DOM"/>
    <property type="match status" value="1"/>
</dbReference>
<evidence type="ECO:0000256" key="6">
    <source>
        <dbReference type="SAM" id="MobiDB-lite"/>
    </source>
</evidence>
<dbReference type="GO" id="GO:0005615">
    <property type="term" value="C:extracellular space"/>
    <property type="evidence" value="ECO:0007669"/>
    <property type="project" value="TreeGrafter"/>
</dbReference>
<keyword evidence="4" id="KW-0378">Hydrolase</keyword>
<gene>
    <name evidence="8" type="ORF">UFOPK3564_02005</name>
</gene>
<dbReference type="PANTHER" id="PTHR24264">
    <property type="entry name" value="TRYPSIN-RELATED"/>
    <property type="match status" value="1"/>
</dbReference>
<comment type="subcellular location">
    <subcellularLocation>
        <location evidence="1">Secreted</location>
    </subcellularLocation>
</comment>
<dbReference type="InterPro" id="IPR033116">
    <property type="entry name" value="TRYPSIN_SER"/>
</dbReference>
<dbReference type="SUPFAM" id="SSF50494">
    <property type="entry name" value="Trypsin-like serine proteases"/>
    <property type="match status" value="1"/>
</dbReference>
<name>A0A6J7I049_9ZZZZ</name>
<dbReference type="EMBL" id="CAFBMK010000122">
    <property type="protein sequence ID" value="CAB4924129.1"/>
    <property type="molecule type" value="Genomic_DNA"/>
</dbReference>
<accession>A0A6J7I049</accession>
<keyword evidence="3" id="KW-0645">Protease</keyword>